<keyword evidence="6" id="KW-0676">Redox-active center</keyword>
<evidence type="ECO:0000256" key="1">
    <source>
        <dbReference type="ARBA" id="ARBA00001182"/>
    </source>
</evidence>
<evidence type="ECO:0000256" key="7">
    <source>
        <dbReference type="SAM" id="SignalP"/>
    </source>
</evidence>
<dbReference type="EC" id="5.3.4.1" evidence="3"/>
<dbReference type="Pfam" id="PF07749">
    <property type="entry name" value="ERp29"/>
    <property type="match status" value="1"/>
</dbReference>
<dbReference type="SUPFAM" id="SSF52833">
    <property type="entry name" value="Thioredoxin-like"/>
    <property type="match status" value="1"/>
</dbReference>
<keyword evidence="5" id="KW-0413">Isomerase</keyword>
<comment type="caution">
    <text evidence="9">The sequence shown here is derived from an EMBL/GenBank/DDBJ whole genome shotgun (WGS) entry which is preliminary data.</text>
</comment>
<sequence>MRIVLLCAALLGALAIVQASDDPTLSLTGVVDLTPDTFDKFVNGAKHAIVEFYAPWCGHCKRMVPELKKLGELVTADPKLKNQVVVGKVNADNHRSLGEKFEVRGFPTIKYFARGKPVNKDTAEDYQQARTATAFVDFLKQKLAADKGFARVEALDPIAKKFVEAEDKAAVIAEAEAAAATVDAEDAKANAAVYVKVMQKTLEKGVEYLSKEKARLEKMLAGGNVAAAKVDEMSRKASILGAFLDEDEE</sequence>
<dbReference type="PROSITE" id="PS00194">
    <property type="entry name" value="THIOREDOXIN_1"/>
    <property type="match status" value="1"/>
</dbReference>
<protein>
    <recommendedName>
        <fullName evidence="3">protein disulfide-isomerase</fullName>
        <ecNumber evidence="3">5.3.4.1</ecNumber>
    </recommendedName>
</protein>
<feature type="chain" id="PRO_5035285846" description="protein disulfide-isomerase" evidence="7">
    <location>
        <begin position="20"/>
        <end position="249"/>
    </location>
</feature>
<evidence type="ECO:0000256" key="2">
    <source>
        <dbReference type="ARBA" id="ARBA00006347"/>
    </source>
</evidence>
<evidence type="ECO:0000256" key="6">
    <source>
        <dbReference type="ARBA" id="ARBA00023284"/>
    </source>
</evidence>
<dbReference type="SUPFAM" id="SSF47933">
    <property type="entry name" value="ERP29 C domain-like"/>
    <property type="match status" value="1"/>
</dbReference>
<feature type="signal peptide" evidence="7">
    <location>
        <begin position="1"/>
        <end position="19"/>
    </location>
</feature>
<dbReference type="PROSITE" id="PS51352">
    <property type="entry name" value="THIOREDOXIN_2"/>
    <property type="match status" value="1"/>
</dbReference>
<accession>A0A8J4BJH0</accession>
<name>A0A8J4BJH0_9CHLO</name>
<evidence type="ECO:0000256" key="3">
    <source>
        <dbReference type="ARBA" id="ARBA00012723"/>
    </source>
</evidence>
<dbReference type="PANTHER" id="PTHR45672">
    <property type="entry name" value="PROTEIN DISULFIDE-ISOMERASE C17H9.14C-RELATED"/>
    <property type="match status" value="1"/>
</dbReference>
<organism evidence="9 10">
    <name type="scientific">Volvox africanus</name>
    <dbReference type="NCBI Taxonomy" id="51714"/>
    <lineage>
        <taxon>Eukaryota</taxon>
        <taxon>Viridiplantae</taxon>
        <taxon>Chlorophyta</taxon>
        <taxon>core chlorophytes</taxon>
        <taxon>Chlorophyceae</taxon>
        <taxon>CS clade</taxon>
        <taxon>Chlamydomonadales</taxon>
        <taxon>Volvocaceae</taxon>
        <taxon>Volvox</taxon>
    </lineage>
</organism>
<proteinExistence type="inferred from homology"/>
<dbReference type="GO" id="GO:0003756">
    <property type="term" value="F:protein disulfide isomerase activity"/>
    <property type="evidence" value="ECO:0007669"/>
    <property type="project" value="UniProtKB-EC"/>
</dbReference>
<dbReference type="Pfam" id="PF00085">
    <property type="entry name" value="Thioredoxin"/>
    <property type="match status" value="1"/>
</dbReference>
<dbReference type="PRINTS" id="PR00421">
    <property type="entry name" value="THIOREDOXIN"/>
</dbReference>
<dbReference type="InterPro" id="IPR051063">
    <property type="entry name" value="PDI"/>
</dbReference>
<keyword evidence="7" id="KW-0732">Signal</keyword>
<dbReference type="PANTHER" id="PTHR45672:SF11">
    <property type="entry name" value="PROTEIN DISULFIDE-ISOMERASE C17H9.14C"/>
    <property type="match status" value="1"/>
</dbReference>
<evidence type="ECO:0000256" key="5">
    <source>
        <dbReference type="ARBA" id="ARBA00023235"/>
    </source>
</evidence>
<evidence type="ECO:0000259" key="8">
    <source>
        <dbReference type="PROSITE" id="PS51352"/>
    </source>
</evidence>
<evidence type="ECO:0000313" key="10">
    <source>
        <dbReference type="Proteomes" id="UP000747399"/>
    </source>
</evidence>
<keyword evidence="4" id="KW-1015">Disulfide bond</keyword>
<evidence type="ECO:0000256" key="4">
    <source>
        <dbReference type="ARBA" id="ARBA00023157"/>
    </source>
</evidence>
<dbReference type="InterPro" id="IPR017937">
    <property type="entry name" value="Thioredoxin_CS"/>
</dbReference>
<comment type="catalytic activity">
    <reaction evidence="1">
        <text>Catalyzes the rearrangement of -S-S- bonds in proteins.</text>
        <dbReference type="EC" id="5.3.4.1"/>
    </reaction>
</comment>
<dbReference type="InterPro" id="IPR036356">
    <property type="entry name" value="ERp29_C_sf"/>
</dbReference>
<dbReference type="Gene3D" id="3.40.30.10">
    <property type="entry name" value="Glutaredoxin"/>
    <property type="match status" value="1"/>
</dbReference>
<reference evidence="9" key="1">
    <citation type="journal article" date="2021" name="Proc. Natl. Acad. Sci. U.S.A.">
        <title>Three genomes in the algal genus Volvox reveal the fate of a haploid sex-determining region after a transition to homothallism.</title>
        <authorList>
            <person name="Yamamoto K."/>
            <person name="Hamaji T."/>
            <person name="Kawai-Toyooka H."/>
            <person name="Matsuzaki R."/>
            <person name="Takahashi F."/>
            <person name="Nishimura Y."/>
            <person name="Kawachi M."/>
            <person name="Noguchi H."/>
            <person name="Minakuchi Y."/>
            <person name="Umen J.G."/>
            <person name="Toyoda A."/>
            <person name="Nozaki H."/>
        </authorList>
    </citation>
    <scope>NUCLEOTIDE SEQUENCE</scope>
    <source>
        <strain evidence="9">NIES-3780</strain>
    </source>
</reference>
<dbReference type="InterPro" id="IPR013766">
    <property type="entry name" value="Thioredoxin_domain"/>
</dbReference>
<dbReference type="GO" id="GO:0006457">
    <property type="term" value="P:protein folding"/>
    <property type="evidence" value="ECO:0007669"/>
    <property type="project" value="TreeGrafter"/>
</dbReference>
<dbReference type="GO" id="GO:0005783">
    <property type="term" value="C:endoplasmic reticulum"/>
    <property type="evidence" value="ECO:0007669"/>
    <property type="project" value="InterPro"/>
</dbReference>
<dbReference type="EMBL" id="BNCO01000058">
    <property type="protein sequence ID" value="GIL63482.1"/>
    <property type="molecule type" value="Genomic_DNA"/>
</dbReference>
<feature type="domain" description="Thioredoxin" evidence="8">
    <location>
        <begin position="9"/>
        <end position="144"/>
    </location>
</feature>
<dbReference type="Proteomes" id="UP000747399">
    <property type="component" value="Unassembled WGS sequence"/>
</dbReference>
<dbReference type="AlphaFoldDB" id="A0A8J4BJH0"/>
<gene>
    <name evidence="9" type="ORF">Vafri_17537</name>
</gene>
<dbReference type="InterPro" id="IPR036249">
    <property type="entry name" value="Thioredoxin-like_sf"/>
</dbReference>
<keyword evidence="10" id="KW-1185">Reference proteome</keyword>
<comment type="similarity">
    <text evidence="2">Belongs to the protein disulfide isomerase family.</text>
</comment>
<dbReference type="InterPro" id="IPR011679">
    <property type="entry name" value="ERp29_C"/>
</dbReference>
<dbReference type="Gene3D" id="1.20.1150.12">
    <property type="entry name" value="Endoplasmic reticulum resident protein 29, C-terminal domain"/>
    <property type="match status" value="1"/>
</dbReference>
<evidence type="ECO:0000313" key="9">
    <source>
        <dbReference type="EMBL" id="GIL63482.1"/>
    </source>
</evidence>